<evidence type="ECO:0000313" key="1">
    <source>
        <dbReference type="EMBL" id="KIZ15789.1"/>
    </source>
</evidence>
<name>A0A0D7CHR4_9ACTN</name>
<dbReference type="SUPFAM" id="SSF75005">
    <property type="entry name" value="Arabinanase/levansucrase/invertase"/>
    <property type="match status" value="1"/>
</dbReference>
<gene>
    <name evidence="1" type="ORF">SNA_20950</name>
</gene>
<comment type="caution">
    <text evidence="1">The sequence shown here is derived from an EMBL/GenBank/DDBJ whole genome shotgun (WGS) entry which is preliminary data.</text>
</comment>
<dbReference type="EMBL" id="JRKI01000029">
    <property type="protein sequence ID" value="KIZ15789.1"/>
    <property type="molecule type" value="Genomic_DNA"/>
</dbReference>
<protein>
    <recommendedName>
        <fullName evidence="3">Beta-xylosidase</fullName>
    </recommendedName>
</protein>
<dbReference type="InterPro" id="IPR023296">
    <property type="entry name" value="Glyco_hydro_beta-prop_sf"/>
</dbReference>
<proteinExistence type="predicted"/>
<keyword evidence="2" id="KW-1185">Reference proteome</keyword>
<dbReference type="Proteomes" id="UP000032458">
    <property type="component" value="Unassembled WGS sequence"/>
</dbReference>
<dbReference type="Gene3D" id="2.115.10.20">
    <property type="entry name" value="Glycosyl hydrolase domain, family 43"/>
    <property type="match status" value="2"/>
</dbReference>
<dbReference type="PANTHER" id="PTHR35279:SF1">
    <property type="entry name" value="ARABINANASE_LEVANSUCRASE_INVERTASE"/>
    <property type="match status" value="1"/>
</dbReference>
<accession>A0A0D7CHR4</accession>
<dbReference type="PANTHER" id="PTHR35279">
    <property type="match status" value="1"/>
</dbReference>
<evidence type="ECO:0000313" key="2">
    <source>
        <dbReference type="Proteomes" id="UP000032458"/>
    </source>
</evidence>
<dbReference type="AlphaFoldDB" id="A0A0D7CHR4"/>
<evidence type="ECO:0008006" key="3">
    <source>
        <dbReference type="Google" id="ProtNLM"/>
    </source>
</evidence>
<sequence>MWWCGQTPGGKVPGDDILYAESSSLNGPFHARGSSAPHQIVFDGTGTGSFDNEHTCDPSVVRANGTYYLYYAAERHDGEPTTIGVASSPDGINWTRLHNDQPIVTAANQQETHNEYGAGQPSVTYLNGQFYLMFTDTTGAGASSNGAGQFVWRSPDPTFQSGVEVSTASGWQAKTDANSRSFSVVNAFSADWQYSDALRAFVIAHDNTPGQTTLTFLSPDNLARQPYAEVAVPGQWSEGPGIVSRPDKHSVVARNNDCGRIPIDVIHSSTGSPPQQLTHDGLDLLSSNSCQSMPAGQIAAMYEGYGLQSSGLPAAVVVGGKRLQIQDTSVYTDLTRNRISVPASIYSAVPYGASLRDGATVLGASGPPGAFQLDNNTLWPVNAPQLVTDNHSSITMVDRAQWLSHPRGPSLFYLW</sequence>
<organism evidence="1 2">
    <name type="scientific">Streptomyces natalensis ATCC 27448</name>
    <dbReference type="NCBI Taxonomy" id="1240678"/>
    <lineage>
        <taxon>Bacteria</taxon>
        <taxon>Bacillati</taxon>
        <taxon>Actinomycetota</taxon>
        <taxon>Actinomycetes</taxon>
        <taxon>Kitasatosporales</taxon>
        <taxon>Streptomycetaceae</taxon>
        <taxon>Streptomyces</taxon>
    </lineage>
</organism>
<reference evidence="1 2" key="1">
    <citation type="submission" date="2014-09" db="EMBL/GenBank/DDBJ databases">
        <title>Draft genome sequence of Streptomyces natalensis ATCC 27448, producer of the antifungal pimaricin.</title>
        <authorList>
            <person name="Mendes M.V."/>
            <person name="Beites T."/>
            <person name="Pires S."/>
            <person name="Santos C.L."/>
            <person name="Moradas-Ferreira P."/>
        </authorList>
    </citation>
    <scope>NUCLEOTIDE SEQUENCE [LARGE SCALE GENOMIC DNA]</scope>
    <source>
        <strain evidence="1 2">ATCC 27448</strain>
    </source>
</reference>
<dbReference type="PATRIC" id="fig|1240678.4.peg.4438"/>